<feature type="region of interest" description="Disordered" evidence="1">
    <location>
        <begin position="385"/>
        <end position="404"/>
    </location>
</feature>
<evidence type="ECO:0008006" key="4">
    <source>
        <dbReference type="Google" id="ProtNLM"/>
    </source>
</evidence>
<dbReference type="EMBL" id="JASZZN010000006">
    <property type="protein sequence ID" value="MDM4015864.1"/>
    <property type="molecule type" value="Genomic_DNA"/>
</dbReference>
<name>A0ABT7PH85_9BACT</name>
<proteinExistence type="predicted"/>
<evidence type="ECO:0000313" key="3">
    <source>
        <dbReference type="Proteomes" id="UP001239462"/>
    </source>
</evidence>
<evidence type="ECO:0000256" key="1">
    <source>
        <dbReference type="SAM" id="MobiDB-lite"/>
    </source>
</evidence>
<dbReference type="RefSeq" id="WP_289163410.1">
    <property type="nucleotide sequence ID" value="NZ_JASZZN010000006.1"/>
</dbReference>
<dbReference type="Proteomes" id="UP001239462">
    <property type="component" value="Unassembled WGS sequence"/>
</dbReference>
<reference evidence="2 3" key="1">
    <citation type="submission" date="2023-06" db="EMBL/GenBank/DDBJ databases">
        <title>Roseiconus lacunae JC819 isolated from Gulf of Mannar region, Tamil Nadu.</title>
        <authorList>
            <person name="Pk S."/>
            <person name="Ch S."/>
            <person name="Ch V.R."/>
        </authorList>
    </citation>
    <scope>NUCLEOTIDE SEQUENCE [LARGE SCALE GENOMIC DNA]</scope>
    <source>
        <strain evidence="2 3">JC819</strain>
    </source>
</reference>
<accession>A0ABT7PH85</accession>
<sequence length="732" mass="79359">MPTIDLNDRETYPLATSYQRVWIWTRLDWADDWTPRPDLIPIEVVFRAGPQPDTATLRYRYGFTMQPGDLQPTLYQRIGNVRFYVLIRIDCDDGEPRDFLGRSTPPKTEQHAAARQTLPETGIQRVEVVGLMDSLNRCPVLSTVHEVKPNGDLARSKNVGSTFNEDAKGNRTTAKKALDVDAESTGDAYAFGDINNAAKSFWSSRDIAEHLCTFHLPTPHDGALLDGLDPEVDIPWTIGGLSALPDWDRPELQTEGRTTGDLLNALCPASKLLGFRVRPVVTHPALAVDQTPFTDGVALPSVDQVRIEFFTHAASAITLPNVGTVPANPAVYDIELASDPKSPTTISEDHAETVDQIQILGPRELAVVTLRAAADAELVPDWSAGQESQYATGGSGESGYATMSPSEQRIVDDRIRDAPNLAPVYSRLKLVDEWDGTAEAEDVFVPEDGTTHVPYTGLCQIADRLPLYEGVDYFGAVTGIDESDGLKRIPNIYTLENPSTAVRERVEQLGQTTSGNNDDTPDLRPFGVSIAPTQPLGLELSVTGGPRHAIAGSSFSGTAADLEQTVFGGYDYRTLQATVALIGNRRPAIYVPAEVTDPLITRKVITIDHPSLQLVHIAVGAVVDIDGAGAPVTSDGGLLRDPSDLLTALATIVADYVLQPRRKVTIRTDRRLSDLAVGDLIRSVDTYDDDINAPIAEIRITIPESADNSPPRAITTTIIASSTAADPKRLIT</sequence>
<evidence type="ECO:0000313" key="2">
    <source>
        <dbReference type="EMBL" id="MDM4015864.1"/>
    </source>
</evidence>
<organism evidence="2 3">
    <name type="scientific">Roseiconus lacunae</name>
    <dbReference type="NCBI Taxonomy" id="2605694"/>
    <lineage>
        <taxon>Bacteria</taxon>
        <taxon>Pseudomonadati</taxon>
        <taxon>Planctomycetota</taxon>
        <taxon>Planctomycetia</taxon>
        <taxon>Pirellulales</taxon>
        <taxon>Pirellulaceae</taxon>
        <taxon>Roseiconus</taxon>
    </lineage>
</organism>
<keyword evidence="3" id="KW-1185">Reference proteome</keyword>
<gene>
    <name evidence="2" type="ORF">QTN89_10515</name>
</gene>
<protein>
    <recommendedName>
        <fullName evidence="4">Tip attachment protein J domain-containing protein</fullName>
    </recommendedName>
</protein>
<comment type="caution">
    <text evidence="2">The sequence shown here is derived from an EMBL/GenBank/DDBJ whole genome shotgun (WGS) entry which is preliminary data.</text>
</comment>